<dbReference type="InterPro" id="IPR016174">
    <property type="entry name" value="Di-haem_cyt_TM"/>
</dbReference>
<feature type="region of interest" description="Disordered" evidence="1">
    <location>
        <begin position="1"/>
        <end position="40"/>
    </location>
</feature>
<feature type="transmembrane region" description="Helical" evidence="2">
    <location>
        <begin position="405"/>
        <end position="423"/>
    </location>
</feature>
<evidence type="ECO:0000313" key="4">
    <source>
        <dbReference type="Proteomes" id="UP000182237"/>
    </source>
</evidence>
<dbReference type="GO" id="GO:0005886">
    <property type="term" value="C:plasma membrane"/>
    <property type="evidence" value="ECO:0007669"/>
    <property type="project" value="UniProtKB-SubCell"/>
</dbReference>
<dbReference type="eggNOG" id="COG4117">
    <property type="taxonomic scope" value="Bacteria"/>
</dbReference>
<reference evidence="3 4" key="1">
    <citation type="submission" date="2016-10" db="EMBL/GenBank/DDBJ databases">
        <authorList>
            <person name="de Groot N.N."/>
        </authorList>
    </citation>
    <scope>NUCLEOTIDE SEQUENCE [LARGE SCALE GENOMIC DNA]</scope>
    <source>
        <strain evidence="3 4">DSM 45434</strain>
    </source>
</reference>
<keyword evidence="2" id="KW-0812">Transmembrane</keyword>
<keyword evidence="2" id="KW-0472">Membrane</keyword>
<feature type="compositionally biased region" description="Basic and acidic residues" evidence="1">
    <location>
        <begin position="202"/>
        <end position="211"/>
    </location>
</feature>
<dbReference type="RefSeq" id="WP_083337237.1">
    <property type="nucleotide sequence ID" value="NZ_LT629765.1"/>
</dbReference>
<feature type="compositionally biased region" description="Low complexity" evidence="1">
    <location>
        <begin position="174"/>
        <end position="186"/>
    </location>
</feature>
<feature type="transmembrane region" description="Helical" evidence="2">
    <location>
        <begin position="444"/>
        <end position="465"/>
    </location>
</feature>
<feature type="transmembrane region" description="Helical" evidence="2">
    <location>
        <begin position="240"/>
        <end position="262"/>
    </location>
</feature>
<dbReference type="GO" id="GO:0009055">
    <property type="term" value="F:electron transfer activity"/>
    <property type="evidence" value="ECO:0007669"/>
    <property type="project" value="InterPro"/>
</dbReference>
<feature type="transmembrane region" description="Helical" evidence="2">
    <location>
        <begin position="294"/>
        <end position="314"/>
    </location>
</feature>
<sequence>MQVTLRRGLPRLVGGEAWPPAGTTADLDDPALHPTERDSGELVAVPLRRGLPRVPGGEPFPPEGEALVEAAPALPDTTADGAAQDLVAVPLRRGLPRVPGGEPFPPEGEALVEAAPALPDTTADGAAQDLVAVPLRRGLPRVPGGEPFPPQGEALVESAPAEAAPTEAPPAEAPPAETAPVAESTPVGAEEQAAPEGSAWARGEEPAREAAAEQPVATPARSEGVAQRAAFRRGSRAARWIGGVALALFVLGLGVLAARFLLASDAGGEFIARYDGVQPLPDDAPVGLPAWLNWAHFFNMFLMALIISTGLRVRRERRPAAYWAPTGNPRAKISLTLWMHLMLDLLWLALGAVFYILLFTTGQWMRVVPTSWEAIPNAVSAGLQFLSLEWPTDNAWVHYNALQELTYFAVIFIASPIAAVSGLRMSPWWPAGWTFFSRRTARALHFPTMLFFVGFIIVHVLLVASTGLRRNLNAMFAARGDVDPSVYATDWTGTVFFLFAAALIGLALWGARPAVAAPLARLTGTVSNR</sequence>
<dbReference type="EMBL" id="LT629765">
    <property type="protein sequence ID" value="SDR75542.1"/>
    <property type="molecule type" value="Genomic_DNA"/>
</dbReference>
<dbReference type="STRING" id="1203190.GCA_000312345_00504"/>
<keyword evidence="4" id="KW-1185">Reference proteome</keyword>
<feature type="region of interest" description="Disordered" evidence="1">
    <location>
        <begin position="141"/>
        <end position="225"/>
    </location>
</feature>
<dbReference type="Proteomes" id="UP000182237">
    <property type="component" value="Chromosome I"/>
</dbReference>
<dbReference type="SUPFAM" id="SSF81342">
    <property type="entry name" value="Transmembrane di-heme cytochromes"/>
    <property type="match status" value="1"/>
</dbReference>
<keyword evidence="2" id="KW-1133">Transmembrane helix</keyword>
<feature type="transmembrane region" description="Helical" evidence="2">
    <location>
        <begin position="491"/>
        <end position="511"/>
    </location>
</feature>
<dbReference type="Gene3D" id="1.20.950.20">
    <property type="entry name" value="Transmembrane di-heme cytochromes, Chain C"/>
    <property type="match status" value="1"/>
</dbReference>
<dbReference type="GO" id="GO:0022904">
    <property type="term" value="P:respiratory electron transport chain"/>
    <property type="evidence" value="ECO:0007669"/>
    <property type="project" value="InterPro"/>
</dbReference>
<protein>
    <submittedName>
        <fullName evidence="3">Thiosulfate reductase cytochrome b subunit</fullName>
    </submittedName>
</protein>
<organism evidence="3 4">
    <name type="scientific">Corynebacterium timonense</name>
    <dbReference type="NCBI Taxonomy" id="441500"/>
    <lineage>
        <taxon>Bacteria</taxon>
        <taxon>Bacillati</taxon>
        <taxon>Actinomycetota</taxon>
        <taxon>Actinomycetes</taxon>
        <taxon>Mycobacteriales</taxon>
        <taxon>Corynebacteriaceae</taxon>
        <taxon>Corynebacterium</taxon>
    </lineage>
</organism>
<evidence type="ECO:0000256" key="1">
    <source>
        <dbReference type="SAM" id="MobiDB-lite"/>
    </source>
</evidence>
<accession>A0A1H1LMD8</accession>
<gene>
    <name evidence="3" type="ORF">SAMN04488539_0266</name>
</gene>
<dbReference type="OrthoDB" id="9795587at2"/>
<dbReference type="AlphaFoldDB" id="A0A1H1LMD8"/>
<feature type="compositionally biased region" description="Low complexity" evidence="1">
    <location>
        <begin position="156"/>
        <end position="166"/>
    </location>
</feature>
<evidence type="ECO:0000256" key="2">
    <source>
        <dbReference type="SAM" id="Phobius"/>
    </source>
</evidence>
<feature type="compositionally biased region" description="Basic and acidic residues" evidence="1">
    <location>
        <begin position="30"/>
        <end position="40"/>
    </location>
</feature>
<proteinExistence type="predicted"/>
<feature type="transmembrane region" description="Helical" evidence="2">
    <location>
        <begin position="335"/>
        <end position="358"/>
    </location>
</feature>
<evidence type="ECO:0000313" key="3">
    <source>
        <dbReference type="EMBL" id="SDR75542.1"/>
    </source>
</evidence>
<name>A0A1H1LMD8_9CORY</name>